<sequence>MTEDVFVPPSTLGRAVYPRRDRPHPPRPLVADAVDQARRILDRARPSLDFSSLGQETERAAASYLDGEATPFGAAATIAWLPRGNDDEYAVFADAWIAQRGIDFAVSATVELADRGYWQPSHYKIAGRVRAALATADADTYAAVAARLTQPLSGAKQVLAAFLLPTETALVDAACAAGFQAHCGDRWSLLYAAVSTLDQVRLLGVPDHWTVRQPAILTTLVETLGPDLTPVFAAWIDSEWAPPTDLVRRVSGFLAEFPTDEAFGVLLDRAGSRHARPALLEAMRRYPSRALRLLADRDTHAGLLRTHLLGTPDLADHIAALPAAARARAEAASVHPTQLPDAPADALPALFTTPPWTRKPAKRAAIKGLPVPEPTLAWLPGEQATWSKRRDGHRFFAEVGDWAAKVQDFRDGRIPNGYRPDLFLEGPIEVLTPLLAEWDGKTYSHISQWGRPLLAKYGVDGLRFLTGFAARQPLPDNVRVLLPALSAETAVLMGKLSVRRTTRADALAWFDRHGAAAAPYLIPTALVSGADRKHAEAGLRLIADTEAVLTAAKKHGDKVVAAVHAILDTDPLDLVPAKPPTIGDWADPAVLPRITLADQAHGLSHDSTKTVLTVLSLCVPGEPYAGADLVRQVCDPDSLAAFVSALFHRWEEVGAPAKDSWAMNALGVFGNDATADNITRLILEWPNTGLHQRAAAGLDVLVELGTDTALNHLKAISAGKGMAGLRRRAKDKIAEAASRRGLTSEQLADRLVPDLGLDRDGTLTLDYGPRRFVVGFDEYLKPVVSDAEGVRRRDLPKPGAKDDPDLATEAHQRFTRMKKEARAVASTQVARLELAMVRQRRWSRAEFRELIVEHPLLWHIGRRLVWGAYADGVVIGSFRPAEDRTFADVHDDPYDLPAAALVGVAHQLDLGPDASAWAEVFADYEILQPFTQLGRPTFTADQSTPARFENAATTTGDLLGLVRRGWERAGAGDGGYETFLTKSLPGGREFTVDIEPGIYLGDVQPTEKQHLIGLRLTGVDSFADLDPITASELIADLTELTAR</sequence>
<dbReference type="EMBL" id="FNJB01000002">
    <property type="protein sequence ID" value="SDO19818.1"/>
    <property type="molecule type" value="Genomic_DNA"/>
</dbReference>
<dbReference type="Proteomes" id="UP000199651">
    <property type="component" value="Unassembled WGS sequence"/>
</dbReference>
<dbReference type="OrthoDB" id="4554725at2"/>
<evidence type="ECO:0000313" key="3">
    <source>
        <dbReference type="Proteomes" id="UP000199651"/>
    </source>
</evidence>
<dbReference type="STRING" id="504798.SAMN05421871_101145"/>
<name>A0A1H0HKU6_9PSEU</name>
<dbReference type="Pfam" id="PF13569">
    <property type="entry name" value="DUF4132"/>
    <property type="match status" value="1"/>
</dbReference>
<protein>
    <recommendedName>
        <fullName evidence="1">DUF4132 domain-containing protein</fullName>
    </recommendedName>
</protein>
<proteinExistence type="predicted"/>
<reference evidence="3" key="1">
    <citation type="submission" date="2016-10" db="EMBL/GenBank/DDBJ databases">
        <authorList>
            <person name="Varghese N."/>
            <person name="Submissions S."/>
        </authorList>
    </citation>
    <scope>NUCLEOTIDE SEQUENCE [LARGE SCALE GENOMIC DNA]</scope>
    <source>
        <strain evidence="3">IBRC-M 10655</strain>
    </source>
</reference>
<accession>A0A1H0HKU6</accession>
<dbReference type="InterPro" id="IPR025406">
    <property type="entry name" value="DUF4132"/>
</dbReference>
<dbReference type="RefSeq" id="WP_091370530.1">
    <property type="nucleotide sequence ID" value="NZ_FNDV01000001.1"/>
</dbReference>
<gene>
    <name evidence="2" type="ORF">SAMN05192558_102158</name>
</gene>
<keyword evidence="3" id="KW-1185">Reference proteome</keyword>
<organism evidence="2 3">
    <name type="scientific">Actinokineospora alba</name>
    <dbReference type="NCBI Taxonomy" id="504798"/>
    <lineage>
        <taxon>Bacteria</taxon>
        <taxon>Bacillati</taxon>
        <taxon>Actinomycetota</taxon>
        <taxon>Actinomycetes</taxon>
        <taxon>Pseudonocardiales</taxon>
        <taxon>Pseudonocardiaceae</taxon>
        <taxon>Actinokineospora</taxon>
    </lineage>
</organism>
<feature type="domain" description="DUF4132" evidence="1">
    <location>
        <begin position="789"/>
        <end position="966"/>
    </location>
</feature>
<evidence type="ECO:0000259" key="1">
    <source>
        <dbReference type="Pfam" id="PF13569"/>
    </source>
</evidence>
<dbReference type="AlphaFoldDB" id="A0A1H0HKU6"/>
<evidence type="ECO:0000313" key="2">
    <source>
        <dbReference type="EMBL" id="SDO19818.1"/>
    </source>
</evidence>